<sequence length="763" mass="88264">MVEKFQLLNGYKLIDITHESEFETSWLAQCIDNQKMVIVKIEKEIRDERLKRMFKERRAYFESSGHPFILPYLETFQYTDENSIERHCVVIPQKKHLFLQKQVINIETALRWFTQLFIAMTQMFKNGVHHGNIIPQNIVLSGKNDASYALLRDLEIQTLPNEGADMSIIAGEKQLAEILKMLNNKFYESAAIEAENIGIPSWVSGPIYFFKAKVMNKDAITSRNVLQLLQSKEVFESIFTLNPIFKLNIDFCDLVIEMKPPKCLPLCNLFFPRILDNFFAMFNDPLNQQAPILNAEKHSQIAENILKNGWKWSLEVLNNSADAERSVEWTFFEGLKRLEGASDYQQGVYYGQILEGKRDGKGMLYITDSNNDPLLYECIWEKGIPKQGRLTINFKGNIEIYDGSFDQHYFLDGYGTWRNLSNDSYTGEFKSGNKDGKGVYTFANGDTFEGVWINNSKEGMAKFTQKATGVLQVGNYIADVQFGIHTCYSSNGQYMNSQFYHEGTLIKTISLQQVEEVKNIFQQEIREQLLEITRLSTNKKVAQLDSNQQSNLSAKLLKDGWLWDISFLNSNASEDRLVEWNYFEGLKRAAHIGDLEPGVYYGQMLNGKRDGFGMLYCTSSRGYKMIYECEWKEGIPIIGRQTITNTLNKWCLHEGTMNSHFELTGQCKWSYQDKDSYIGEFVDGQRSGKGTYTYASGNIFTGEWEANQKHGYGRHIYVAKQYEEGEYRQGKQIGEHRYYLRTGALHLYRYYEDGEEVKRIEIL</sequence>
<evidence type="ECO:0000313" key="3">
    <source>
        <dbReference type="Proteomes" id="UP000785679"/>
    </source>
</evidence>
<evidence type="ECO:0008006" key="4">
    <source>
        <dbReference type="Google" id="ProtNLM"/>
    </source>
</evidence>
<keyword evidence="3" id="KW-1185">Reference proteome</keyword>
<dbReference type="Gene3D" id="1.10.510.10">
    <property type="entry name" value="Transferase(Phosphotransferase) domain 1"/>
    <property type="match status" value="1"/>
</dbReference>
<comment type="caution">
    <text evidence="2">The sequence shown here is derived from an EMBL/GenBank/DDBJ whole genome shotgun (WGS) entry which is preliminary data.</text>
</comment>
<dbReference type="PANTHER" id="PTHR43215">
    <property type="entry name" value="RADIAL SPOKE HEAD 1 HOMOLOG"/>
    <property type="match status" value="1"/>
</dbReference>
<organism evidence="2 3">
    <name type="scientific">Halteria grandinella</name>
    <dbReference type="NCBI Taxonomy" id="5974"/>
    <lineage>
        <taxon>Eukaryota</taxon>
        <taxon>Sar</taxon>
        <taxon>Alveolata</taxon>
        <taxon>Ciliophora</taxon>
        <taxon>Intramacronucleata</taxon>
        <taxon>Spirotrichea</taxon>
        <taxon>Stichotrichia</taxon>
        <taxon>Sporadotrichida</taxon>
        <taxon>Halteriidae</taxon>
        <taxon>Halteria</taxon>
    </lineage>
</organism>
<dbReference type="OrthoDB" id="294378at2759"/>
<evidence type="ECO:0000313" key="2">
    <source>
        <dbReference type="EMBL" id="TNV82895.1"/>
    </source>
</evidence>
<dbReference type="SUPFAM" id="SSF56112">
    <property type="entry name" value="Protein kinase-like (PK-like)"/>
    <property type="match status" value="1"/>
</dbReference>
<dbReference type="EMBL" id="RRYP01004398">
    <property type="protein sequence ID" value="TNV82895.1"/>
    <property type="molecule type" value="Genomic_DNA"/>
</dbReference>
<protein>
    <recommendedName>
        <fullName evidence="4">Protein kinase domain-containing protein</fullName>
    </recommendedName>
</protein>
<dbReference type="AlphaFoldDB" id="A0A8J8T5W8"/>
<gene>
    <name evidence="2" type="ORF">FGO68_gene4337</name>
</gene>
<dbReference type="Pfam" id="PF02493">
    <property type="entry name" value="MORN"/>
    <property type="match status" value="5"/>
</dbReference>
<dbReference type="PANTHER" id="PTHR43215:SF14">
    <property type="entry name" value="RADIAL SPOKE HEAD 1 HOMOLOG"/>
    <property type="match status" value="1"/>
</dbReference>
<dbReference type="SMART" id="SM00698">
    <property type="entry name" value="MORN"/>
    <property type="match status" value="5"/>
</dbReference>
<name>A0A8J8T5W8_HALGN</name>
<reference evidence="2" key="1">
    <citation type="submission" date="2019-06" db="EMBL/GenBank/DDBJ databases">
        <authorList>
            <person name="Zheng W."/>
        </authorList>
    </citation>
    <scope>NUCLEOTIDE SEQUENCE</scope>
    <source>
        <strain evidence="2">QDHG01</strain>
    </source>
</reference>
<dbReference type="InterPro" id="IPR011009">
    <property type="entry name" value="Kinase-like_dom_sf"/>
</dbReference>
<accession>A0A8J8T5W8</accession>
<keyword evidence="1" id="KW-0677">Repeat</keyword>
<dbReference type="InterPro" id="IPR003409">
    <property type="entry name" value="MORN"/>
</dbReference>
<evidence type="ECO:0000256" key="1">
    <source>
        <dbReference type="ARBA" id="ARBA00022737"/>
    </source>
</evidence>
<dbReference type="Gene3D" id="2.20.110.10">
    <property type="entry name" value="Histone H3 K4-specific methyltransferase SET7/9 N-terminal domain"/>
    <property type="match status" value="2"/>
</dbReference>
<proteinExistence type="predicted"/>
<dbReference type="Proteomes" id="UP000785679">
    <property type="component" value="Unassembled WGS sequence"/>
</dbReference>
<dbReference type="SUPFAM" id="SSF82185">
    <property type="entry name" value="Histone H3 K4-specific methyltransferase SET7/9 N-terminal domain"/>
    <property type="match status" value="2"/>
</dbReference>
<dbReference type="GO" id="GO:0005829">
    <property type="term" value="C:cytosol"/>
    <property type="evidence" value="ECO:0007669"/>
    <property type="project" value="TreeGrafter"/>
</dbReference>